<name>A0A162TQN2_MUCCL</name>
<reference evidence="2 3" key="1">
    <citation type="submission" date="2015-06" db="EMBL/GenBank/DDBJ databases">
        <title>Expansion of signal transduction pathways in fungi by whole-genome duplication.</title>
        <authorList>
            <consortium name="DOE Joint Genome Institute"/>
            <person name="Corrochano L.M."/>
            <person name="Kuo A."/>
            <person name="Marcet-Houben M."/>
            <person name="Polaino S."/>
            <person name="Salamov A."/>
            <person name="Villalobos J.M."/>
            <person name="Alvarez M.I."/>
            <person name="Avalos J."/>
            <person name="Benito E.P."/>
            <person name="Benoit I."/>
            <person name="Burger G."/>
            <person name="Camino L.P."/>
            <person name="Canovas D."/>
            <person name="Cerda-Olmedo E."/>
            <person name="Cheng J.-F."/>
            <person name="Dominguez A."/>
            <person name="Elias M."/>
            <person name="Eslava A.P."/>
            <person name="Glaser F."/>
            <person name="Grimwood J."/>
            <person name="Gutierrez G."/>
            <person name="Heitman J."/>
            <person name="Henrissat B."/>
            <person name="Iturriaga E.A."/>
            <person name="Lang B.F."/>
            <person name="Lavin J.L."/>
            <person name="Lee S."/>
            <person name="Li W."/>
            <person name="Lindquist E."/>
            <person name="Lopez-Garcia S."/>
            <person name="Luque E.M."/>
            <person name="Marcos A.T."/>
            <person name="Martin J."/>
            <person name="Mccluskey K."/>
            <person name="Medina H.R."/>
            <person name="Miralles-Duran A."/>
            <person name="Miyazaki A."/>
            <person name="Munoz-Torres E."/>
            <person name="Oguiza J.A."/>
            <person name="Ohm R."/>
            <person name="Olmedo M."/>
            <person name="Orejas M."/>
            <person name="Ortiz-Castellanos L."/>
            <person name="Pisabarro A.G."/>
            <person name="Rodriguez-Romero J."/>
            <person name="Ruiz-Herrera J."/>
            <person name="Ruiz-Vazquez R."/>
            <person name="Sanz C."/>
            <person name="Schackwitz W."/>
            <person name="Schmutz J."/>
            <person name="Shahriari M."/>
            <person name="Shelest E."/>
            <person name="Silva-Franco F."/>
            <person name="Soanes D."/>
            <person name="Syed K."/>
            <person name="Tagua V.G."/>
            <person name="Talbot N.J."/>
            <person name="Thon M."/>
            <person name="De Vries R.P."/>
            <person name="Wiebenga A."/>
            <person name="Yadav J.S."/>
            <person name="Braun E.L."/>
            <person name="Baker S."/>
            <person name="Garre V."/>
            <person name="Horwitz B."/>
            <person name="Torres-Martinez S."/>
            <person name="Idnurm A."/>
            <person name="Herrera-Estrella A."/>
            <person name="Gabaldon T."/>
            <person name="Grigoriev I.V."/>
        </authorList>
    </citation>
    <scope>NUCLEOTIDE SEQUENCE [LARGE SCALE GENOMIC DNA]</scope>
    <source>
        <strain evidence="2 3">CBS 277.49</strain>
    </source>
</reference>
<organism evidence="2 3">
    <name type="scientific">Mucor lusitanicus CBS 277.49</name>
    <dbReference type="NCBI Taxonomy" id="747725"/>
    <lineage>
        <taxon>Eukaryota</taxon>
        <taxon>Fungi</taxon>
        <taxon>Fungi incertae sedis</taxon>
        <taxon>Mucoromycota</taxon>
        <taxon>Mucoromycotina</taxon>
        <taxon>Mucoromycetes</taxon>
        <taxon>Mucorales</taxon>
        <taxon>Mucorineae</taxon>
        <taxon>Mucoraceae</taxon>
        <taxon>Mucor</taxon>
    </lineage>
</organism>
<gene>
    <name evidence="2" type="ORF">MUCCIDRAFT_106893</name>
</gene>
<dbReference type="SMART" id="SM00256">
    <property type="entry name" value="FBOX"/>
    <property type="match status" value="1"/>
</dbReference>
<accession>A0A162TQN2</accession>
<feature type="domain" description="F-box" evidence="1">
    <location>
        <begin position="1"/>
        <end position="48"/>
    </location>
</feature>
<dbReference type="Gene3D" id="1.20.1280.50">
    <property type="match status" value="1"/>
</dbReference>
<protein>
    <recommendedName>
        <fullName evidence="1">F-box domain-containing protein</fullName>
    </recommendedName>
</protein>
<dbReference type="SUPFAM" id="SSF81383">
    <property type="entry name" value="F-box domain"/>
    <property type="match status" value="1"/>
</dbReference>
<dbReference type="PROSITE" id="PS50181">
    <property type="entry name" value="FBOX"/>
    <property type="match status" value="1"/>
</dbReference>
<sequence>MHTINQLPDELLVKILDYNDSTADLAQCRLVCQRWGLLVEPLMFGKHITLTSSEGSLSFYGHLYRKPHYGRLVKRLTCEFLSTQPDILNDWHSLQRWSK</sequence>
<keyword evidence="3" id="KW-1185">Reference proteome</keyword>
<evidence type="ECO:0000313" key="2">
    <source>
        <dbReference type="EMBL" id="OAD06322.1"/>
    </source>
</evidence>
<comment type="caution">
    <text evidence="2">The sequence shown here is derived from an EMBL/GenBank/DDBJ whole genome shotgun (WGS) entry which is preliminary data.</text>
</comment>
<dbReference type="Proteomes" id="UP000077051">
    <property type="component" value="Unassembled WGS sequence"/>
</dbReference>
<dbReference type="Pfam" id="PF12937">
    <property type="entry name" value="F-box-like"/>
    <property type="match status" value="1"/>
</dbReference>
<evidence type="ECO:0000313" key="3">
    <source>
        <dbReference type="Proteomes" id="UP000077051"/>
    </source>
</evidence>
<dbReference type="InterPro" id="IPR036047">
    <property type="entry name" value="F-box-like_dom_sf"/>
</dbReference>
<dbReference type="EMBL" id="AMYB01000002">
    <property type="protein sequence ID" value="OAD06322.1"/>
    <property type="molecule type" value="Genomic_DNA"/>
</dbReference>
<proteinExistence type="predicted"/>
<dbReference type="VEuPathDB" id="FungiDB:MUCCIDRAFT_106893"/>
<dbReference type="AlphaFoldDB" id="A0A162TQN2"/>
<dbReference type="InterPro" id="IPR001810">
    <property type="entry name" value="F-box_dom"/>
</dbReference>
<evidence type="ECO:0000259" key="1">
    <source>
        <dbReference type="PROSITE" id="PS50181"/>
    </source>
</evidence>
<dbReference type="OrthoDB" id="2522477at2759"/>